<evidence type="ECO:0000313" key="10">
    <source>
        <dbReference type="Proteomes" id="UP000192472"/>
    </source>
</evidence>
<evidence type="ECO:0000313" key="9">
    <source>
        <dbReference type="EMBL" id="SMD37226.1"/>
    </source>
</evidence>
<dbReference type="Gene3D" id="6.10.250.660">
    <property type="match status" value="1"/>
</dbReference>
<sequence>MKITPLEIRQKTFEKSFRGLDKDEVTAFLLSLSHEWERFLDENKDLKQQREKLEKEVQKLREVETTLFKTLKTAEDTGASVVDQANKTAALHLKEAQINADAMISDAKNKARAIIERAEMEARDVMEEMTSEVKELEENYRIIENQRDNIISQLKMLSGDVMSKVEKVKYQESGIETHVKKVKQLLRETSERVSSHSDESVSKIESIKLDEIKREELRKEQTQEDNLEEVRSETNDHSTVKKNYISEENPIARTAPSPAVAKPKVKKEPIAEGGLSFFDELED</sequence>
<keyword evidence="5 7" id="KW-0175">Coiled coil</keyword>
<dbReference type="InterPro" id="IPR019933">
    <property type="entry name" value="DivIVA_domain"/>
</dbReference>
<gene>
    <name evidence="9" type="ORF">SAMN04488029_3305</name>
</gene>
<dbReference type="NCBIfam" id="TIGR03544">
    <property type="entry name" value="DivI1A_domain"/>
    <property type="match status" value="1"/>
</dbReference>
<dbReference type="PANTHER" id="PTHR35794:SF2">
    <property type="entry name" value="CELL DIVISION PROTEIN DIVIVA"/>
    <property type="match status" value="1"/>
</dbReference>
<feature type="coiled-coil region" evidence="7">
    <location>
        <begin position="36"/>
        <end position="66"/>
    </location>
</feature>
<keyword evidence="10" id="KW-1185">Reference proteome</keyword>
<dbReference type="InterPro" id="IPR007793">
    <property type="entry name" value="DivIVA_fam"/>
</dbReference>
<dbReference type="GO" id="GO:0051301">
    <property type="term" value="P:cell division"/>
    <property type="evidence" value="ECO:0007669"/>
    <property type="project" value="UniProtKB-KW"/>
</dbReference>
<name>A0A1W2GLR9_REIFA</name>
<evidence type="ECO:0000256" key="2">
    <source>
        <dbReference type="ARBA" id="ARBA00009008"/>
    </source>
</evidence>
<comment type="similarity">
    <text evidence="2">Belongs to the DivIVA family.</text>
</comment>
<evidence type="ECO:0000256" key="7">
    <source>
        <dbReference type="SAM" id="Coils"/>
    </source>
</evidence>
<evidence type="ECO:0000256" key="4">
    <source>
        <dbReference type="ARBA" id="ARBA00022618"/>
    </source>
</evidence>
<comment type="subcellular location">
    <subcellularLocation>
        <location evidence="1">Cytoplasm</location>
    </subcellularLocation>
</comment>
<dbReference type="OrthoDB" id="9815492at2"/>
<accession>A0A1W2GLR9</accession>
<dbReference type="Proteomes" id="UP000192472">
    <property type="component" value="Unassembled WGS sequence"/>
</dbReference>
<evidence type="ECO:0000256" key="3">
    <source>
        <dbReference type="ARBA" id="ARBA00022490"/>
    </source>
</evidence>
<organism evidence="9 10">
    <name type="scientific">Reichenbachiella faecimaris</name>
    <dbReference type="NCBI Taxonomy" id="692418"/>
    <lineage>
        <taxon>Bacteria</taxon>
        <taxon>Pseudomonadati</taxon>
        <taxon>Bacteroidota</taxon>
        <taxon>Cytophagia</taxon>
        <taxon>Cytophagales</taxon>
        <taxon>Reichenbachiellaceae</taxon>
        <taxon>Reichenbachiella</taxon>
    </lineage>
</organism>
<feature type="region of interest" description="Disordered" evidence="8">
    <location>
        <begin position="212"/>
        <end position="283"/>
    </location>
</feature>
<dbReference type="RefSeq" id="WP_084373919.1">
    <property type="nucleotide sequence ID" value="NZ_FWYF01000003.1"/>
</dbReference>
<evidence type="ECO:0000256" key="6">
    <source>
        <dbReference type="ARBA" id="ARBA00023306"/>
    </source>
</evidence>
<keyword evidence="4 9" id="KW-0132">Cell division</keyword>
<dbReference type="GO" id="GO:0005737">
    <property type="term" value="C:cytoplasm"/>
    <property type="evidence" value="ECO:0007669"/>
    <property type="project" value="UniProtKB-SubCell"/>
</dbReference>
<evidence type="ECO:0000256" key="8">
    <source>
        <dbReference type="SAM" id="MobiDB-lite"/>
    </source>
</evidence>
<protein>
    <submittedName>
        <fullName evidence="9">Cell division initiation protein</fullName>
    </submittedName>
</protein>
<keyword evidence="3" id="KW-0963">Cytoplasm</keyword>
<feature type="compositionally biased region" description="Basic and acidic residues" evidence="8">
    <location>
        <begin position="212"/>
        <end position="239"/>
    </location>
</feature>
<dbReference type="Pfam" id="PF05103">
    <property type="entry name" value="DivIVA"/>
    <property type="match status" value="1"/>
</dbReference>
<proteinExistence type="inferred from homology"/>
<dbReference type="EMBL" id="FWYF01000003">
    <property type="protein sequence ID" value="SMD37226.1"/>
    <property type="molecule type" value="Genomic_DNA"/>
</dbReference>
<evidence type="ECO:0000256" key="1">
    <source>
        <dbReference type="ARBA" id="ARBA00004496"/>
    </source>
</evidence>
<dbReference type="STRING" id="692418.SAMN04488029_3305"/>
<reference evidence="9 10" key="1">
    <citation type="submission" date="2017-04" db="EMBL/GenBank/DDBJ databases">
        <authorList>
            <person name="Afonso C.L."/>
            <person name="Miller P.J."/>
            <person name="Scott M.A."/>
            <person name="Spackman E."/>
            <person name="Goraichik I."/>
            <person name="Dimitrov K.M."/>
            <person name="Suarez D.L."/>
            <person name="Swayne D.E."/>
        </authorList>
    </citation>
    <scope>NUCLEOTIDE SEQUENCE [LARGE SCALE GENOMIC DNA]</scope>
    <source>
        <strain evidence="9 10">DSM 26133</strain>
    </source>
</reference>
<dbReference type="PANTHER" id="PTHR35794">
    <property type="entry name" value="CELL DIVISION PROTEIN DIVIVA"/>
    <property type="match status" value="1"/>
</dbReference>
<evidence type="ECO:0000256" key="5">
    <source>
        <dbReference type="ARBA" id="ARBA00023054"/>
    </source>
</evidence>
<dbReference type="AlphaFoldDB" id="A0A1W2GLR9"/>
<keyword evidence="6" id="KW-0131">Cell cycle</keyword>
<feature type="coiled-coil region" evidence="7">
    <location>
        <begin position="108"/>
        <end position="153"/>
    </location>
</feature>